<accession>A0A518GBR8</accession>
<dbReference type="Proteomes" id="UP000318017">
    <property type="component" value="Chromosome"/>
</dbReference>
<gene>
    <name evidence="1" type="ORF">Q31a_44330</name>
</gene>
<dbReference type="AlphaFoldDB" id="A0A518GBR8"/>
<keyword evidence="2" id="KW-1185">Reference proteome</keyword>
<protein>
    <submittedName>
        <fullName evidence="1">Uncharacterized protein</fullName>
    </submittedName>
</protein>
<reference evidence="1 2" key="1">
    <citation type="submission" date="2019-02" db="EMBL/GenBank/DDBJ databases">
        <title>Deep-cultivation of Planctomycetes and their phenomic and genomic characterization uncovers novel biology.</title>
        <authorList>
            <person name="Wiegand S."/>
            <person name="Jogler M."/>
            <person name="Boedeker C."/>
            <person name="Pinto D."/>
            <person name="Vollmers J."/>
            <person name="Rivas-Marin E."/>
            <person name="Kohn T."/>
            <person name="Peeters S.H."/>
            <person name="Heuer A."/>
            <person name="Rast P."/>
            <person name="Oberbeckmann S."/>
            <person name="Bunk B."/>
            <person name="Jeske O."/>
            <person name="Meyerdierks A."/>
            <person name="Storesund J.E."/>
            <person name="Kallscheuer N."/>
            <person name="Luecker S."/>
            <person name="Lage O.M."/>
            <person name="Pohl T."/>
            <person name="Merkel B.J."/>
            <person name="Hornburger P."/>
            <person name="Mueller R.-W."/>
            <person name="Bruemmer F."/>
            <person name="Labrenz M."/>
            <person name="Spormann A.M."/>
            <person name="Op den Camp H."/>
            <person name="Overmann J."/>
            <person name="Amann R."/>
            <person name="Jetten M.S.M."/>
            <person name="Mascher T."/>
            <person name="Medema M.H."/>
            <person name="Devos D.P."/>
            <person name="Kaster A.-K."/>
            <person name="Ovreas L."/>
            <person name="Rohde M."/>
            <person name="Galperin M.Y."/>
            <person name="Jogler C."/>
        </authorList>
    </citation>
    <scope>NUCLEOTIDE SEQUENCE [LARGE SCALE GENOMIC DNA]</scope>
    <source>
        <strain evidence="1 2">Q31a</strain>
    </source>
</reference>
<evidence type="ECO:0000313" key="2">
    <source>
        <dbReference type="Proteomes" id="UP000318017"/>
    </source>
</evidence>
<proteinExistence type="predicted"/>
<organism evidence="1 2">
    <name type="scientific">Aureliella helgolandensis</name>
    <dbReference type="NCBI Taxonomy" id="2527968"/>
    <lineage>
        <taxon>Bacteria</taxon>
        <taxon>Pseudomonadati</taxon>
        <taxon>Planctomycetota</taxon>
        <taxon>Planctomycetia</taxon>
        <taxon>Pirellulales</taxon>
        <taxon>Pirellulaceae</taxon>
        <taxon>Aureliella</taxon>
    </lineage>
</organism>
<dbReference type="KEGG" id="ahel:Q31a_44330"/>
<dbReference type="EMBL" id="CP036298">
    <property type="protein sequence ID" value="QDV26062.1"/>
    <property type="molecule type" value="Genomic_DNA"/>
</dbReference>
<sequence length="68" mass="7666">MRPEVATRESGLFWRRTDDEHPSCVLRLSVCSAEVIFVGTMHYASALRKTVHLRLSDSCSEAFGEILP</sequence>
<evidence type="ECO:0000313" key="1">
    <source>
        <dbReference type="EMBL" id="QDV26062.1"/>
    </source>
</evidence>
<name>A0A518GBR8_9BACT</name>